<dbReference type="Pfam" id="PF13649">
    <property type="entry name" value="Methyltransf_25"/>
    <property type="match status" value="1"/>
</dbReference>
<dbReference type="InterPro" id="IPR041698">
    <property type="entry name" value="Methyltransf_25"/>
</dbReference>
<reference evidence="3" key="1">
    <citation type="submission" date="2024-05" db="EMBL/GenBank/DDBJ databases">
        <title>Isolation and characterization of Sporomusa carbonis sp. nov., a carboxydotrophic hydrogenogen in the genus of Sporomusa isolated from a charcoal burning pile.</title>
        <authorList>
            <person name="Boeer T."/>
            <person name="Rosenbaum F."/>
            <person name="Eysell L."/>
            <person name="Mueller V."/>
            <person name="Daniel R."/>
            <person name="Poehlein A."/>
        </authorList>
    </citation>
    <scope>NUCLEOTIDE SEQUENCE [LARGE SCALE GENOMIC DNA]</scope>
    <source>
        <strain evidence="3">DSM 3132</strain>
    </source>
</reference>
<sequence>MYMGNECEFFDKIANEWDSTRTVDASKITELVKMAWLEPGFNVLDAGSGTGVLLPFIKKAIGSAGKITAVDFSANMLAKAEEKYGGLGGITFTVADIMEFEPETDLFDAVLCFNFFPHIKDKLKFMTRMRSHLKEKGFLVIMHDISRQHVNAVHRDSAAVKNDRLASAETVGGWLITAGYQVTKTLDAADRYFIKAIKN</sequence>
<keyword evidence="4" id="KW-1185">Reference proteome</keyword>
<dbReference type="EMBL" id="CP155571">
    <property type="protein sequence ID" value="XFO70859.1"/>
    <property type="molecule type" value="Genomic_DNA"/>
</dbReference>
<organism evidence="3 4">
    <name type="scientific">Sporomusa acidovorans (strain ATCC 49682 / DSM 3132 / Mol)</name>
    <dbReference type="NCBI Taxonomy" id="1123286"/>
    <lineage>
        <taxon>Bacteria</taxon>
        <taxon>Bacillati</taxon>
        <taxon>Bacillota</taxon>
        <taxon>Negativicutes</taxon>
        <taxon>Selenomonadales</taxon>
        <taxon>Sporomusaceae</taxon>
        <taxon>Sporomusa</taxon>
    </lineage>
</organism>
<dbReference type="PANTHER" id="PTHR43861">
    <property type="entry name" value="TRANS-ACONITATE 2-METHYLTRANSFERASE-RELATED"/>
    <property type="match status" value="1"/>
</dbReference>
<keyword evidence="1 3" id="KW-0808">Transferase</keyword>
<dbReference type="GO" id="GO:0032259">
    <property type="term" value="P:methylation"/>
    <property type="evidence" value="ECO:0007669"/>
    <property type="project" value="UniProtKB-KW"/>
</dbReference>
<name>A0ABZ3IYF8_SPOA4</name>
<dbReference type="SUPFAM" id="SSF53335">
    <property type="entry name" value="S-adenosyl-L-methionine-dependent methyltransferases"/>
    <property type="match status" value="1"/>
</dbReference>
<dbReference type="EC" id="2.1.1.163" evidence="3"/>
<evidence type="ECO:0000313" key="4">
    <source>
        <dbReference type="Proteomes" id="UP000216052"/>
    </source>
</evidence>
<dbReference type="GO" id="GO:0043770">
    <property type="term" value="F:demethylmenaquinone methyltransferase activity"/>
    <property type="evidence" value="ECO:0007669"/>
    <property type="project" value="UniProtKB-EC"/>
</dbReference>
<dbReference type="Gene3D" id="3.40.50.150">
    <property type="entry name" value="Vaccinia Virus protein VP39"/>
    <property type="match status" value="1"/>
</dbReference>
<evidence type="ECO:0000313" key="3">
    <source>
        <dbReference type="EMBL" id="XFO70859.1"/>
    </source>
</evidence>
<evidence type="ECO:0000259" key="2">
    <source>
        <dbReference type="Pfam" id="PF13649"/>
    </source>
</evidence>
<proteinExistence type="predicted"/>
<accession>A0ABZ3IYF8</accession>
<dbReference type="InterPro" id="IPR029063">
    <property type="entry name" value="SAM-dependent_MTases_sf"/>
</dbReference>
<keyword evidence="3" id="KW-0489">Methyltransferase</keyword>
<dbReference type="CDD" id="cd02440">
    <property type="entry name" value="AdoMet_MTases"/>
    <property type="match status" value="1"/>
</dbReference>
<dbReference type="Proteomes" id="UP000216052">
    <property type="component" value="Chromosome"/>
</dbReference>
<protein>
    <submittedName>
        <fullName evidence="3">2-methoxy-6-polyprenyl-1,4-benzoquinol methylase, mitochondrial</fullName>
        <ecNumber evidence="3">2.1.1.163</ecNumber>
    </submittedName>
</protein>
<evidence type="ECO:0000256" key="1">
    <source>
        <dbReference type="ARBA" id="ARBA00022679"/>
    </source>
</evidence>
<gene>
    <name evidence="3" type="primary">coq5_4</name>
    <name evidence="3" type="ORF">SPACI_008590</name>
</gene>
<feature type="domain" description="Methyltransferase" evidence="2">
    <location>
        <begin position="43"/>
        <end position="137"/>
    </location>
</feature>